<dbReference type="PRINTS" id="PR01021">
    <property type="entry name" value="OMPADOMAIN"/>
</dbReference>
<feature type="chain" id="PRO_5019041915" description="Peptidoglycan-associated protein" evidence="11">
    <location>
        <begin position="27"/>
        <end position="193"/>
    </location>
</feature>
<dbReference type="PANTHER" id="PTHR30329">
    <property type="entry name" value="STATOR ELEMENT OF FLAGELLAR MOTOR COMPLEX"/>
    <property type="match status" value="1"/>
</dbReference>
<evidence type="ECO:0000256" key="9">
    <source>
        <dbReference type="HAMAP-Rule" id="MF_02204"/>
    </source>
</evidence>
<dbReference type="InterPro" id="IPR039001">
    <property type="entry name" value="Pal"/>
</dbReference>
<feature type="domain" description="OmpA-like" evidence="12">
    <location>
        <begin position="78"/>
        <end position="193"/>
    </location>
</feature>
<evidence type="ECO:0000256" key="4">
    <source>
        <dbReference type="ARBA" id="ARBA00023136"/>
    </source>
</evidence>
<keyword evidence="7" id="KW-0449">Lipoprotein</keyword>
<dbReference type="EMBL" id="AYKH01000027">
    <property type="protein sequence ID" value="ROO25861.1"/>
    <property type="molecule type" value="Genomic_DNA"/>
</dbReference>
<evidence type="ECO:0000256" key="7">
    <source>
        <dbReference type="ARBA" id="ARBA00023288"/>
    </source>
</evidence>
<gene>
    <name evidence="9" type="primary">pal</name>
    <name evidence="13" type="ORF">SAOR_11825</name>
</gene>
<dbReference type="CDD" id="cd07185">
    <property type="entry name" value="OmpA_C-like"/>
    <property type="match status" value="1"/>
</dbReference>
<dbReference type="GO" id="GO:0051301">
    <property type="term" value="P:cell division"/>
    <property type="evidence" value="ECO:0007669"/>
    <property type="project" value="UniProtKB-UniRule"/>
</dbReference>
<dbReference type="Gene3D" id="3.30.1330.60">
    <property type="entry name" value="OmpA-like domain"/>
    <property type="match status" value="1"/>
</dbReference>
<sequence>MSVMTNQVGRRCALAVVMVLAAFALAACGGNKNLRDGEDLPAAGMDGGGDQGMGMQSGRDIDVRGLEGIDPEDRSMFTDPDNPLSTRIIYFDLDSSAIPSRFSQAISAHGRYLSEHPDVNLRLEGHTDERGTREYNVALGERRAESVQQALVLSGASDSQLSTLSFGEERPAELGSGEEAYSKNRRVEFIYTK</sequence>
<dbReference type="InterPro" id="IPR006664">
    <property type="entry name" value="OMP_bac"/>
</dbReference>
<evidence type="ECO:0000256" key="11">
    <source>
        <dbReference type="SAM" id="SignalP"/>
    </source>
</evidence>
<dbReference type="InterPro" id="IPR036737">
    <property type="entry name" value="OmpA-like_sf"/>
</dbReference>
<keyword evidence="8 9" id="KW-0131">Cell cycle</keyword>
<comment type="subcellular location">
    <subcellularLocation>
        <location evidence="1">Cell outer membrane</location>
    </subcellularLocation>
</comment>
<dbReference type="PROSITE" id="PS51123">
    <property type="entry name" value="OMPA_2"/>
    <property type="match status" value="1"/>
</dbReference>
<dbReference type="InterPro" id="IPR014169">
    <property type="entry name" value="Pal_lipo_C"/>
</dbReference>
<comment type="function">
    <text evidence="9">Part of the Tol-Pal system, which plays a role in outer membrane invagination during cell division and is important for maintaining outer membrane integrity.</text>
</comment>
<name>A0A423PJW9_9GAMM</name>
<evidence type="ECO:0000259" key="12">
    <source>
        <dbReference type="PROSITE" id="PS51123"/>
    </source>
</evidence>
<evidence type="ECO:0000256" key="10">
    <source>
        <dbReference type="PROSITE-ProRule" id="PRU00473"/>
    </source>
</evidence>
<feature type="signal peptide" evidence="11">
    <location>
        <begin position="1"/>
        <end position="26"/>
    </location>
</feature>
<keyword evidence="2 9" id="KW-0132">Cell division</keyword>
<dbReference type="Proteomes" id="UP000283993">
    <property type="component" value="Unassembled WGS sequence"/>
</dbReference>
<organism evidence="13 14">
    <name type="scientific">Salinisphaera orenii MK-B5</name>
    <dbReference type="NCBI Taxonomy" id="856730"/>
    <lineage>
        <taxon>Bacteria</taxon>
        <taxon>Pseudomonadati</taxon>
        <taxon>Pseudomonadota</taxon>
        <taxon>Gammaproteobacteria</taxon>
        <taxon>Salinisphaerales</taxon>
        <taxon>Salinisphaeraceae</taxon>
        <taxon>Salinisphaera</taxon>
    </lineage>
</organism>
<keyword evidence="6" id="KW-0998">Cell outer membrane</keyword>
<keyword evidence="3 11" id="KW-0732">Signal</keyword>
<dbReference type="InterPro" id="IPR006665">
    <property type="entry name" value="OmpA-like"/>
</dbReference>
<keyword evidence="14" id="KW-1185">Reference proteome</keyword>
<comment type="subunit">
    <text evidence="9">The Tol-Pal system is composed of five core proteins: the inner membrane proteins TolA, TolQ and TolR, the periplasmic protein TolB and the outer membrane protein Pal. They form a network linking the inner and outer membranes and the peptidoglycan layer.</text>
</comment>
<evidence type="ECO:0000256" key="8">
    <source>
        <dbReference type="ARBA" id="ARBA00023306"/>
    </source>
</evidence>
<keyword evidence="5" id="KW-0564">Palmitate</keyword>
<dbReference type="HAMAP" id="MF_02204">
    <property type="entry name" value="Pal"/>
    <property type="match status" value="1"/>
</dbReference>
<evidence type="ECO:0000313" key="14">
    <source>
        <dbReference type="Proteomes" id="UP000283993"/>
    </source>
</evidence>
<evidence type="ECO:0000256" key="5">
    <source>
        <dbReference type="ARBA" id="ARBA00023139"/>
    </source>
</evidence>
<evidence type="ECO:0000313" key="13">
    <source>
        <dbReference type="EMBL" id="ROO25861.1"/>
    </source>
</evidence>
<evidence type="ECO:0000256" key="2">
    <source>
        <dbReference type="ARBA" id="ARBA00022618"/>
    </source>
</evidence>
<evidence type="ECO:0000256" key="6">
    <source>
        <dbReference type="ARBA" id="ARBA00023237"/>
    </source>
</evidence>
<accession>A0A423PJW9</accession>
<dbReference type="Pfam" id="PF00691">
    <property type="entry name" value="OmpA"/>
    <property type="match status" value="1"/>
</dbReference>
<comment type="caution">
    <text evidence="13">The sequence shown here is derived from an EMBL/GenBank/DDBJ whole genome shotgun (WGS) entry which is preliminary data.</text>
</comment>
<evidence type="ECO:0000256" key="3">
    <source>
        <dbReference type="ARBA" id="ARBA00022729"/>
    </source>
</evidence>
<dbReference type="InterPro" id="IPR050330">
    <property type="entry name" value="Bact_OuterMem_StrucFunc"/>
</dbReference>
<protein>
    <recommendedName>
        <fullName evidence="9">Peptidoglycan-associated protein</fullName>
    </recommendedName>
</protein>
<dbReference type="PANTHER" id="PTHR30329:SF21">
    <property type="entry name" value="LIPOPROTEIN YIAD-RELATED"/>
    <property type="match status" value="1"/>
</dbReference>
<dbReference type="AlphaFoldDB" id="A0A423PJW9"/>
<reference evidence="13 14" key="1">
    <citation type="submission" date="2013-10" db="EMBL/GenBank/DDBJ databases">
        <title>Salinisphaera orenii MK-B5 Genome Sequencing.</title>
        <authorList>
            <person name="Lai Q."/>
            <person name="Li C."/>
            <person name="Shao Z."/>
        </authorList>
    </citation>
    <scope>NUCLEOTIDE SEQUENCE [LARGE SCALE GENOMIC DNA]</scope>
    <source>
        <strain evidence="13 14">MK-B5</strain>
    </source>
</reference>
<proteinExistence type="inferred from homology"/>
<keyword evidence="4 10" id="KW-0472">Membrane</keyword>
<comment type="similarity">
    <text evidence="9">Belongs to the Pal lipoprotein family.</text>
</comment>
<evidence type="ECO:0000256" key="1">
    <source>
        <dbReference type="ARBA" id="ARBA00004442"/>
    </source>
</evidence>
<dbReference type="SUPFAM" id="SSF103088">
    <property type="entry name" value="OmpA-like"/>
    <property type="match status" value="1"/>
</dbReference>
<dbReference type="NCBIfam" id="TIGR02802">
    <property type="entry name" value="Pal_lipo"/>
    <property type="match status" value="1"/>
</dbReference>
<dbReference type="GO" id="GO:0009279">
    <property type="term" value="C:cell outer membrane"/>
    <property type="evidence" value="ECO:0007669"/>
    <property type="project" value="UniProtKB-SubCell"/>
</dbReference>